<organism evidence="2 3">
    <name type="scientific">Candidatus Nitrospira allomarina</name>
    <dbReference type="NCBI Taxonomy" id="3020900"/>
    <lineage>
        <taxon>Bacteria</taxon>
        <taxon>Pseudomonadati</taxon>
        <taxon>Nitrospirota</taxon>
        <taxon>Nitrospiria</taxon>
        <taxon>Nitrospirales</taxon>
        <taxon>Nitrospiraceae</taxon>
        <taxon>Nitrospira</taxon>
    </lineage>
</organism>
<evidence type="ECO:0000313" key="3">
    <source>
        <dbReference type="Proteomes" id="UP001302719"/>
    </source>
</evidence>
<dbReference type="AlphaFoldDB" id="A0AA96GAP9"/>
<feature type="domain" description="DUF403" evidence="1">
    <location>
        <begin position="1"/>
        <end position="311"/>
    </location>
</feature>
<dbReference type="PANTHER" id="PTHR34595">
    <property type="entry name" value="BLR5612 PROTEIN"/>
    <property type="match status" value="1"/>
</dbReference>
<protein>
    <submittedName>
        <fullName evidence="2">Alpha-E domain-containing protein</fullName>
    </submittedName>
</protein>
<name>A0AA96GAP9_9BACT</name>
<dbReference type="EMBL" id="CP116967">
    <property type="protein sequence ID" value="WNM56710.1"/>
    <property type="molecule type" value="Genomic_DNA"/>
</dbReference>
<reference evidence="2 3" key="1">
    <citation type="submission" date="2023-01" db="EMBL/GenBank/DDBJ databases">
        <title>Cultivation and genomic characterization of new, ubiquitous marine nitrite-oxidizing bacteria from the Nitrospirales.</title>
        <authorList>
            <person name="Mueller A.J."/>
            <person name="Daebeler A."/>
            <person name="Herbold C.W."/>
            <person name="Kirkegaard R.H."/>
            <person name="Daims H."/>
        </authorList>
    </citation>
    <scope>NUCLEOTIDE SEQUENCE [LARGE SCALE GENOMIC DNA]</scope>
    <source>
        <strain evidence="2 3">VA</strain>
    </source>
</reference>
<evidence type="ECO:0000259" key="1">
    <source>
        <dbReference type="Pfam" id="PF04168"/>
    </source>
</evidence>
<proteinExistence type="predicted"/>
<dbReference type="Pfam" id="PF04168">
    <property type="entry name" value="Alpha-E"/>
    <property type="match status" value="1"/>
</dbReference>
<keyword evidence="3" id="KW-1185">Reference proteome</keyword>
<dbReference type="KEGG" id="nall:PP769_12050"/>
<dbReference type="InterPro" id="IPR007296">
    <property type="entry name" value="DUF403"/>
</dbReference>
<dbReference type="PANTHER" id="PTHR34595:SF7">
    <property type="entry name" value="SLL1039 PROTEIN"/>
    <property type="match status" value="1"/>
</dbReference>
<evidence type="ECO:0000313" key="2">
    <source>
        <dbReference type="EMBL" id="WNM56710.1"/>
    </source>
</evidence>
<dbReference type="InterPro" id="IPR051680">
    <property type="entry name" value="ATP-dep_Glu-Cys_Ligase-2"/>
</dbReference>
<accession>A0AA96GAP9</accession>
<sequence length="329" mass="37559">MLSRTAESFFWIGRSVERAEYTARFVDVHFHLLTEIATQEDQANIWTRYLEDTGELEAYTKIFGEVQTRPVMEFVTLCRDNPNSLTNLIAAARNSARGIQDQLSSEVWHFMNDFYLSLKGKTELDLWSDTHDLLRYVRNTCYTLDGVVGSTMVHDEGWNFYRLGLNIERGGRTARLIDIPVLSDPTTEPRRISEYHQCLAALKSASAFEAYRKFYSTQLVPKRIVEFLLFHGKFPRSVRYTTAQISKVVERLAGSSRRAETRQAIRLSGALAADLEFGSLQEVYSTGLSHFLTQVLEHFDQLSNLIALAFFRTSGYSTASQSQTQSQTV</sequence>
<gene>
    <name evidence="2" type="ORF">PP769_12050</name>
</gene>
<dbReference type="RefSeq" id="WP_312640391.1">
    <property type="nucleotide sequence ID" value="NZ_CP116967.1"/>
</dbReference>
<dbReference type="Proteomes" id="UP001302719">
    <property type="component" value="Chromosome"/>
</dbReference>